<dbReference type="RefSeq" id="WP_069436909.1">
    <property type="nucleotide sequence ID" value="NZ_LPWG01000010.1"/>
</dbReference>
<name>A0A1E3W2S2_9HYPH</name>
<organism evidence="1 2">
    <name type="scientific">Methyloceanibacter methanicus</name>
    <dbReference type="NCBI Taxonomy" id="1774968"/>
    <lineage>
        <taxon>Bacteria</taxon>
        <taxon>Pseudomonadati</taxon>
        <taxon>Pseudomonadota</taxon>
        <taxon>Alphaproteobacteria</taxon>
        <taxon>Hyphomicrobiales</taxon>
        <taxon>Hyphomicrobiaceae</taxon>
        <taxon>Methyloceanibacter</taxon>
    </lineage>
</organism>
<dbReference type="InterPro" id="IPR015953">
    <property type="entry name" value="Me_mOase_g_dom2"/>
</dbReference>
<dbReference type="Proteomes" id="UP000094501">
    <property type="component" value="Unassembled WGS sequence"/>
</dbReference>
<dbReference type="InterPro" id="IPR015952">
    <property type="entry name" value="Me_mOase_g_dom1"/>
</dbReference>
<evidence type="ECO:0000313" key="2">
    <source>
        <dbReference type="Proteomes" id="UP000094501"/>
    </source>
</evidence>
<dbReference type="Pfam" id="PF02964">
    <property type="entry name" value="MeMO_Hyd_G"/>
    <property type="match status" value="1"/>
</dbReference>
<dbReference type="GO" id="GO:0015947">
    <property type="term" value="P:methane metabolic process"/>
    <property type="evidence" value="ECO:0007669"/>
    <property type="project" value="InterPro"/>
</dbReference>
<dbReference type="Gene3D" id="1.20.1280.30">
    <property type="entry name" value="Methane monooxygenase, gamma chain, domain 2"/>
    <property type="match status" value="1"/>
</dbReference>
<dbReference type="OrthoDB" id="4620104at2"/>
<dbReference type="InterPro" id="IPR036123">
    <property type="entry name" value="Me_mOase_sf_g"/>
</dbReference>
<reference evidence="1 2" key="1">
    <citation type="journal article" date="2016" name="Environ. Microbiol.">
        <title>New Methyloceanibacter diversity from North Sea sediments includes methanotroph containing solely the soluble methane monooxygenase.</title>
        <authorList>
            <person name="Vekeman B."/>
            <person name="Kerckhof F.M."/>
            <person name="Cremers G."/>
            <person name="de Vos P."/>
            <person name="Vandamme P."/>
            <person name="Boon N."/>
            <person name="Op den Camp H.J."/>
            <person name="Heylen K."/>
        </authorList>
    </citation>
    <scope>NUCLEOTIDE SEQUENCE [LARGE SCALE GENOMIC DNA]</scope>
    <source>
        <strain evidence="1 2">R-67174</strain>
    </source>
</reference>
<comment type="caution">
    <text evidence="1">The sequence shown here is derived from an EMBL/GenBank/DDBJ whole genome shotgun (WGS) entry which is preliminary data.</text>
</comment>
<keyword evidence="2" id="KW-1185">Reference proteome</keyword>
<dbReference type="SUPFAM" id="SSF47152">
    <property type="entry name" value="Methane monooxygenase hydrolase, gamma subunit"/>
    <property type="match status" value="1"/>
</dbReference>
<sequence>MPNYKIHQNPVRNEWLEKIAALENVKDATAFLQDFRMKYTTPLRTSYELDVDYLFIEAKAEERLSLLKVAAFSNEDLLSMATTGETAADVAQAWMPKLESEKCKFTGERIHMEFRQLYKPPVLPVNVFLKIDSYLGSRLMELRNSNYYDCSLDELREQRGVKVLMLGDAA</sequence>
<gene>
    <name evidence="1" type="ORF">AUC68_02965</name>
</gene>
<dbReference type="AlphaFoldDB" id="A0A1E3W2S2"/>
<evidence type="ECO:0000313" key="1">
    <source>
        <dbReference type="EMBL" id="ODS00096.1"/>
    </source>
</evidence>
<dbReference type="InterPro" id="IPR004222">
    <property type="entry name" value="Me_mOase_g"/>
</dbReference>
<dbReference type="NCBIfam" id="NF045805">
    <property type="entry name" value="MethMoxGammaMmoZ"/>
    <property type="match status" value="1"/>
</dbReference>
<keyword evidence="1" id="KW-0503">Monooxygenase</keyword>
<keyword evidence="1" id="KW-0560">Oxidoreductase</keyword>
<dbReference type="Gene3D" id="1.20.1280.10">
    <property type="entry name" value="Methane monooxygenase, gamma chain, domain 1"/>
    <property type="match status" value="1"/>
</dbReference>
<dbReference type="EMBL" id="LPWG01000010">
    <property type="protein sequence ID" value="ODS00096.1"/>
    <property type="molecule type" value="Genomic_DNA"/>
</dbReference>
<proteinExistence type="predicted"/>
<accession>A0A1E3W2S2</accession>
<dbReference type="GO" id="GO:0015049">
    <property type="term" value="F:methane monooxygenase [NAD(P)H] activity"/>
    <property type="evidence" value="ECO:0007669"/>
    <property type="project" value="InterPro"/>
</dbReference>
<dbReference type="InterPro" id="IPR054953">
    <property type="entry name" value="MethMoxGammaMmoZ"/>
</dbReference>
<dbReference type="STRING" id="1774968.AUC68_02965"/>
<protein>
    <submittedName>
        <fullName evidence="1">Methane monooxygenase</fullName>
    </submittedName>
</protein>